<keyword evidence="3" id="KW-0720">Serine protease</keyword>
<gene>
    <name evidence="8" type="primary">LOC107217337</name>
</gene>
<dbReference type="KEGG" id="nlo:107217337"/>
<dbReference type="PROSITE" id="PS50240">
    <property type="entry name" value="TRYPSIN_DOM"/>
    <property type="match status" value="1"/>
</dbReference>
<dbReference type="RefSeq" id="XP_015510320.2">
    <property type="nucleotide sequence ID" value="XM_015654834.2"/>
</dbReference>
<dbReference type="InterPro" id="IPR043504">
    <property type="entry name" value="Peptidase_S1_PA_chymotrypsin"/>
</dbReference>
<evidence type="ECO:0000256" key="4">
    <source>
        <dbReference type="ARBA" id="ARBA00023157"/>
    </source>
</evidence>
<dbReference type="PANTHER" id="PTHR24276:SF98">
    <property type="entry name" value="FI18310P1-RELATED"/>
    <property type="match status" value="1"/>
</dbReference>
<evidence type="ECO:0000256" key="2">
    <source>
        <dbReference type="ARBA" id="ARBA00022801"/>
    </source>
</evidence>
<organism evidence="8">
    <name type="scientific">Neodiprion lecontei</name>
    <name type="common">Redheaded pine sawfly</name>
    <dbReference type="NCBI Taxonomy" id="441921"/>
    <lineage>
        <taxon>Eukaryota</taxon>
        <taxon>Metazoa</taxon>
        <taxon>Ecdysozoa</taxon>
        <taxon>Arthropoda</taxon>
        <taxon>Hexapoda</taxon>
        <taxon>Insecta</taxon>
        <taxon>Pterygota</taxon>
        <taxon>Neoptera</taxon>
        <taxon>Endopterygota</taxon>
        <taxon>Hymenoptera</taxon>
        <taxon>Tenthredinoidea</taxon>
        <taxon>Diprionidae</taxon>
        <taxon>Diprioninae</taxon>
        <taxon>Neodiprion</taxon>
    </lineage>
</organism>
<evidence type="ECO:0000256" key="5">
    <source>
        <dbReference type="SAM" id="SignalP"/>
    </source>
</evidence>
<dbReference type="GeneID" id="107217337"/>
<dbReference type="CDD" id="cd00190">
    <property type="entry name" value="Tryp_SPc"/>
    <property type="match status" value="1"/>
</dbReference>
<dbReference type="PANTHER" id="PTHR24276">
    <property type="entry name" value="POLYSERASE-RELATED"/>
    <property type="match status" value="1"/>
</dbReference>
<keyword evidence="7" id="KW-1185">Reference proteome</keyword>
<evidence type="ECO:0000256" key="3">
    <source>
        <dbReference type="ARBA" id="ARBA00022825"/>
    </source>
</evidence>
<dbReference type="Pfam" id="PF00089">
    <property type="entry name" value="Trypsin"/>
    <property type="match status" value="1"/>
</dbReference>
<dbReference type="InterPro" id="IPR001254">
    <property type="entry name" value="Trypsin_dom"/>
</dbReference>
<dbReference type="InterPro" id="IPR050430">
    <property type="entry name" value="Peptidase_S1"/>
</dbReference>
<protein>
    <submittedName>
        <fullName evidence="8">Trypsin-3</fullName>
    </submittedName>
</protein>
<name>A0A6J0B5J3_NEOLC</name>
<dbReference type="SUPFAM" id="SSF50494">
    <property type="entry name" value="Trypsin-like serine proteases"/>
    <property type="match status" value="1"/>
</dbReference>
<dbReference type="AlphaFoldDB" id="A0A6J0B5J3"/>
<keyword evidence="2" id="KW-0378">Hydrolase</keyword>
<evidence type="ECO:0000256" key="1">
    <source>
        <dbReference type="ARBA" id="ARBA00022670"/>
    </source>
</evidence>
<reference evidence="8" key="1">
    <citation type="submission" date="2025-08" db="UniProtKB">
        <authorList>
            <consortium name="RefSeq"/>
        </authorList>
    </citation>
    <scope>IDENTIFICATION</scope>
    <source>
        <tissue evidence="8">Thorax and Abdomen</tissue>
    </source>
</reference>
<proteinExistence type="predicted"/>
<feature type="domain" description="Peptidase S1" evidence="6">
    <location>
        <begin position="18"/>
        <end position="250"/>
    </location>
</feature>
<dbReference type="GO" id="GO:0004252">
    <property type="term" value="F:serine-type endopeptidase activity"/>
    <property type="evidence" value="ECO:0007669"/>
    <property type="project" value="InterPro"/>
</dbReference>
<evidence type="ECO:0000313" key="7">
    <source>
        <dbReference type="Proteomes" id="UP000829291"/>
    </source>
</evidence>
<dbReference type="Gene3D" id="2.40.10.10">
    <property type="entry name" value="Trypsin-like serine proteases"/>
    <property type="match status" value="1"/>
</dbReference>
<sequence length="251" mass="27560">MKSSPISAVTFVLILVSLVEAKSSNLEANDRRVARVSLEITETPYITQIRRADGSLICSGAVLNFLYILTTASCVNGYEADDLTVVVGTDGLNAGTFYSLTNVISHENFVPDDRDRLNDIAMLKLARYLRYNTAVRPIPIPEIHETEIGQEGSSAVASGWSISSTLKKIRRVINGVNECRRSYASLGVSVNDDYICATTEVSENDENGNDGSPLVQDSKLIGLKSWSTSGFPDVYTRVAHYRDWIEENNLA</sequence>
<keyword evidence="1" id="KW-0645">Protease</keyword>
<evidence type="ECO:0000259" key="6">
    <source>
        <dbReference type="PROSITE" id="PS50240"/>
    </source>
</evidence>
<accession>A0A6J0B5J3</accession>
<keyword evidence="5" id="KW-0732">Signal</keyword>
<dbReference type="InterPro" id="IPR009003">
    <property type="entry name" value="Peptidase_S1_PA"/>
</dbReference>
<feature type="chain" id="PRO_5047354484" evidence="5">
    <location>
        <begin position="22"/>
        <end position="251"/>
    </location>
</feature>
<feature type="signal peptide" evidence="5">
    <location>
        <begin position="1"/>
        <end position="21"/>
    </location>
</feature>
<dbReference type="OrthoDB" id="6380398at2759"/>
<keyword evidence="4" id="KW-1015">Disulfide bond</keyword>
<dbReference type="SMART" id="SM00020">
    <property type="entry name" value="Tryp_SPc"/>
    <property type="match status" value="1"/>
</dbReference>
<dbReference type="InParanoid" id="A0A6J0B5J3"/>
<evidence type="ECO:0000313" key="8">
    <source>
        <dbReference type="RefSeq" id="XP_015510320.2"/>
    </source>
</evidence>
<dbReference type="Proteomes" id="UP000829291">
    <property type="component" value="Chromosome 5"/>
</dbReference>
<dbReference type="GO" id="GO:0006508">
    <property type="term" value="P:proteolysis"/>
    <property type="evidence" value="ECO:0007669"/>
    <property type="project" value="UniProtKB-KW"/>
</dbReference>